<evidence type="ECO:0000313" key="3">
    <source>
        <dbReference type="Proteomes" id="UP001652432"/>
    </source>
</evidence>
<gene>
    <name evidence="2" type="ORF">OCV77_03555</name>
</gene>
<feature type="transmembrane region" description="Helical" evidence="1">
    <location>
        <begin position="65"/>
        <end position="87"/>
    </location>
</feature>
<proteinExistence type="predicted"/>
<feature type="transmembrane region" description="Helical" evidence="1">
    <location>
        <begin position="149"/>
        <end position="176"/>
    </location>
</feature>
<keyword evidence="1" id="KW-0812">Transmembrane</keyword>
<comment type="caution">
    <text evidence="2">The sequence shown here is derived from an EMBL/GenBank/DDBJ whole genome shotgun (WGS) entry which is preliminary data.</text>
</comment>
<keyword evidence="3" id="KW-1185">Reference proteome</keyword>
<dbReference type="RefSeq" id="WP_262573404.1">
    <property type="nucleotide sequence ID" value="NZ_JAOQKJ010000003.1"/>
</dbReference>
<dbReference type="Pfam" id="PF20599">
    <property type="entry name" value="DUF6796"/>
    <property type="match status" value="1"/>
</dbReference>
<reference evidence="2 3" key="1">
    <citation type="journal article" date="2021" name="ISME Commun">
        <title>Automated analysis of genomic sequences facilitates high-throughput and comprehensive description of bacteria.</title>
        <authorList>
            <person name="Hitch T.C.A."/>
        </authorList>
    </citation>
    <scope>NUCLEOTIDE SEQUENCE [LARGE SCALE GENOMIC DNA]</scope>
    <source>
        <strain evidence="2 3">Sanger_18</strain>
    </source>
</reference>
<dbReference type="InterPro" id="IPR046475">
    <property type="entry name" value="DUF6796"/>
</dbReference>
<sequence length="210" mass="23560">MSSTILKLMLLLGIIGHTCNMYCDRILSIFPNGQLKLENFKDLTNEKKMAHLLEGVSPKIPMRSAILGAFSLFLQFLGYFSLSAYIYGHSRRYGSILFVSIAFFIVLGTAHHVKYALTEYVFLKLGRDTKAHGLMLDLFNSAPITKSCYLAYLLFVITLIVAIITGTAAFPLWAVIFTILPIFILLFPFRIIGTLHIAAMASMLVWLILI</sequence>
<feature type="transmembrane region" description="Helical" evidence="1">
    <location>
        <begin position="93"/>
        <end position="117"/>
    </location>
</feature>
<keyword evidence="1" id="KW-1133">Transmembrane helix</keyword>
<accession>A0ABT2T0V4</accession>
<dbReference type="EMBL" id="JAOQKJ010000003">
    <property type="protein sequence ID" value="MCU6743586.1"/>
    <property type="molecule type" value="Genomic_DNA"/>
</dbReference>
<protein>
    <submittedName>
        <fullName evidence="2">Uncharacterized protein</fullName>
    </submittedName>
</protein>
<keyword evidence="1" id="KW-0472">Membrane</keyword>
<feature type="transmembrane region" description="Helical" evidence="1">
    <location>
        <begin position="182"/>
        <end position="209"/>
    </location>
</feature>
<organism evidence="2 3">
    <name type="scientific">Suilimivivens aceti</name>
    <dbReference type="NCBI Taxonomy" id="2981774"/>
    <lineage>
        <taxon>Bacteria</taxon>
        <taxon>Bacillati</taxon>
        <taxon>Bacillota</taxon>
        <taxon>Clostridia</taxon>
        <taxon>Lachnospirales</taxon>
        <taxon>Lachnospiraceae</taxon>
        <taxon>Suilimivivens</taxon>
    </lineage>
</organism>
<evidence type="ECO:0000313" key="2">
    <source>
        <dbReference type="EMBL" id="MCU6743586.1"/>
    </source>
</evidence>
<dbReference type="Proteomes" id="UP001652432">
    <property type="component" value="Unassembled WGS sequence"/>
</dbReference>
<name>A0ABT2T0V4_9FIRM</name>
<evidence type="ECO:0000256" key="1">
    <source>
        <dbReference type="SAM" id="Phobius"/>
    </source>
</evidence>